<dbReference type="EMBL" id="CP020814">
    <property type="protein sequence ID" value="ARK30246.1"/>
    <property type="molecule type" value="Genomic_DNA"/>
</dbReference>
<keyword evidence="6" id="KW-1185">Reference proteome</keyword>
<dbReference type="GO" id="GO:0071281">
    <property type="term" value="P:cellular response to iron ion"/>
    <property type="evidence" value="ECO:0007669"/>
    <property type="project" value="TreeGrafter"/>
</dbReference>
<keyword evidence="2 3" id="KW-0732">Signal</keyword>
<dbReference type="STRING" id="199441.BkAM31D_10655"/>
<sequence length="330" mass="35686" precursor="true">MKQVKLVLLALFLACFVAACGQDQALETEHSADTTDEVTVPAEEQDLEGIYPITVTDALGDEVTIESQPQRIVSLVPSVTETVFAVGAGEKVVGRSDWDNYPEEVLEIESIGGMEFDVEKIISLSPDVVLAHESGVGSGEEGLNQIRNANIPVVVVPNSNSLADVYEAIEFIGAVTGYQDESSTIVSEMQTAFAAIEDKASAISEDERKRVWVEIGPAPEIYTTGSGTFMDEMLSLINAVNVAGDEEGWPMFTEEEAVAFNPDVILLTYGHYFENATESVLSRAAWADIPAVANNEIYEVVSDEVERPGPRLTKGVEQIAKAVYPEVFGE</sequence>
<dbReference type="SUPFAM" id="SSF53807">
    <property type="entry name" value="Helical backbone' metal receptor"/>
    <property type="match status" value="1"/>
</dbReference>
<evidence type="ECO:0000259" key="4">
    <source>
        <dbReference type="PROSITE" id="PS50983"/>
    </source>
</evidence>
<comment type="similarity">
    <text evidence="1">Belongs to the bacterial solute-binding protein 8 family.</text>
</comment>
<dbReference type="PROSITE" id="PS51257">
    <property type="entry name" value="PROKAR_LIPOPROTEIN"/>
    <property type="match status" value="1"/>
</dbReference>
<dbReference type="KEGG" id="bkw:BkAM31D_10655"/>
<dbReference type="NCBIfam" id="NF038402">
    <property type="entry name" value="TroA_like"/>
    <property type="match status" value="1"/>
</dbReference>
<dbReference type="InterPro" id="IPR002491">
    <property type="entry name" value="ABC_transptr_periplasmic_BD"/>
</dbReference>
<dbReference type="PANTHER" id="PTHR30535:SF34">
    <property type="entry name" value="MOLYBDATE-BINDING PROTEIN MOLA"/>
    <property type="match status" value="1"/>
</dbReference>
<gene>
    <name evidence="5" type="primary">btuF_1</name>
    <name evidence="5" type="ORF">BkAM31D_10655</name>
</gene>
<name>A0A1X9MA16_9BACI</name>
<dbReference type="Proteomes" id="UP000193006">
    <property type="component" value="Chromosome"/>
</dbReference>
<dbReference type="InterPro" id="IPR054828">
    <property type="entry name" value="Vit_B12_bind_prot"/>
</dbReference>
<dbReference type="RefSeq" id="WP_066151617.1">
    <property type="nucleotide sequence ID" value="NZ_CP020814.1"/>
</dbReference>
<protein>
    <submittedName>
        <fullName evidence="5">Vitamin B12-binding protein</fullName>
    </submittedName>
</protein>
<dbReference type="Gene3D" id="3.40.50.1980">
    <property type="entry name" value="Nitrogenase molybdenum iron protein domain"/>
    <property type="match status" value="2"/>
</dbReference>
<dbReference type="PANTHER" id="PTHR30535">
    <property type="entry name" value="VITAMIN B12-BINDING PROTEIN"/>
    <property type="match status" value="1"/>
</dbReference>
<dbReference type="Pfam" id="PF01497">
    <property type="entry name" value="Peripla_BP_2"/>
    <property type="match status" value="1"/>
</dbReference>
<evidence type="ECO:0000313" key="5">
    <source>
        <dbReference type="EMBL" id="ARK30246.1"/>
    </source>
</evidence>
<dbReference type="CDD" id="cd01143">
    <property type="entry name" value="YvrC"/>
    <property type="match status" value="1"/>
</dbReference>
<feature type="domain" description="Fe/B12 periplasmic-binding" evidence="4">
    <location>
        <begin position="71"/>
        <end position="327"/>
    </location>
</feature>
<evidence type="ECO:0000256" key="2">
    <source>
        <dbReference type="ARBA" id="ARBA00022729"/>
    </source>
</evidence>
<accession>A0A1X9MA16</accession>
<reference evidence="5 6" key="1">
    <citation type="submission" date="2017-04" db="EMBL/GenBank/DDBJ databases">
        <title>Bacillus krulwichiae AM31D Genome sequencing and assembly.</title>
        <authorList>
            <person name="Krulwich T.A."/>
            <person name="Anastor L."/>
            <person name="Ehrlich R."/>
            <person name="Ehrlich G.D."/>
            <person name="Janto B."/>
        </authorList>
    </citation>
    <scope>NUCLEOTIDE SEQUENCE [LARGE SCALE GENOMIC DNA]</scope>
    <source>
        <strain evidence="5 6">AM31D</strain>
    </source>
</reference>
<dbReference type="InterPro" id="IPR050902">
    <property type="entry name" value="ABC_Transporter_SBP"/>
</dbReference>
<evidence type="ECO:0000256" key="1">
    <source>
        <dbReference type="ARBA" id="ARBA00008814"/>
    </source>
</evidence>
<feature type="signal peptide" evidence="3">
    <location>
        <begin position="1"/>
        <end position="21"/>
    </location>
</feature>
<proteinExistence type="inferred from homology"/>
<organism evidence="5 6">
    <name type="scientific">Halalkalibacter krulwichiae</name>
    <dbReference type="NCBI Taxonomy" id="199441"/>
    <lineage>
        <taxon>Bacteria</taxon>
        <taxon>Bacillati</taxon>
        <taxon>Bacillota</taxon>
        <taxon>Bacilli</taxon>
        <taxon>Bacillales</taxon>
        <taxon>Bacillaceae</taxon>
        <taxon>Halalkalibacter</taxon>
    </lineage>
</organism>
<dbReference type="PROSITE" id="PS50983">
    <property type="entry name" value="FE_B12_PBP"/>
    <property type="match status" value="1"/>
</dbReference>
<evidence type="ECO:0000256" key="3">
    <source>
        <dbReference type="SAM" id="SignalP"/>
    </source>
</evidence>
<evidence type="ECO:0000313" key="6">
    <source>
        <dbReference type="Proteomes" id="UP000193006"/>
    </source>
</evidence>
<dbReference type="AlphaFoldDB" id="A0A1X9MA16"/>
<feature type="chain" id="PRO_5039317882" evidence="3">
    <location>
        <begin position="22"/>
        <end position="330"/>
    </location>
</feature>